<keyword evidence="3" id="KW-0227">DNA damage</keyword>
<dbReference type="InterPro" id="IPR036590">
    <property type="entry name" value="SRAP-like"/>
</dbReference>
<accession>A0ABX5Y378</accession>
<keyword evidence="4 8" id="KW-0378">Hydrolase</keyword>
<evidence type="ECO:0000313" key="10">
    <source>
        <dbReference type="Proteomes" id="UP000318081"/>
    </source>
</evidence>
<keyword evidence="6" id="KW-0238">DNA-binding</keyword>
<evidence type="ECO:0000256" key="5">
    <source>
        <dbReference type="ARBA" id="ARBA00023124"/>
    </source>
</evidence>
<keyword evidence="2 8" id="KW-0645">Protease</keyword>
<protein>
    <recommendedName>
        <fullName evidence="8">Abasic site processing protein</fullName>
        <ecNumber evidence="8">3.4.-.-</ecNumber>
    </recommendedName>
</protein>
<dbReference type="InterPro" id="IPR003738">
    <property type="entry name" value="SRAP"/>
</dbReference>
<dbReference type="PANTHER" id="PTHR13604">
    <property type="entry name" value="DC12-RELATED"/>
    <property type="match status" value="1"/>
</dbReference>
<dbReference type="Pfam" id="PF02586">
    <property type="entry name" value="SRAP"/>
    <property type="match status" value="1"/>
</dbReference>
<evidence type="ECO:0000256" key="2">
    <source>
        <dbReference type="ARBA" id="ARBA00022670"/>
    </source>
</evidence>
<evidence type="ECO:0000256" key="4">
    <source>
        <dbReference type="ARBA" id="ARBA00022801"/>
    </source>
</evidence>
<evidence type="ECO:0000256" key="7">
    <source>
        <dbReference type="ARBA" id="ARBA00023239"/>
    </source>
</evidence>
<comment type="similarity">
    <text evidence="1 8">Belongs to the SOS response-associated peptidase family.</text>
</comment>
<dbReference type="PANTHER" id="PTHR13604:SF0">
    <property type="entry name" value="ABASIC SITE PROCESSING PROTEIN HMCES"/>
    <property type="match status" value="1"/>
</dbReference>
<dbReference type="EMBL" id="CP036432">
    <property type="protein sequence ID" value="QDV88743.1"/>
    <property type="molecule type" value="Genomic_DNA"/>
</dbReference>
<dbReference type="EC" id="3.4.-.-" evidence="8"/>
<keyword evidence="10" id="KW-1185">Reference proteome</keyword>
<evidence type="ECO:0000256" key="3">
    <source>
        <dbReference type="ARBA" id="ARBA00022763"/>
    </source>
</evidence>
<evidence type="ECO:0000256" key="6">
    <source>
        <dbReference type="ARBA" id="ARBA00023125"/>
    </source>
</evidence>
<dbReference type="SUPFAM" id="SSF143081">
    <property type="entry name" value="BB1717-like"/>
    <property type="match status" value="1"/>
</dbReference>
<proteinExistence type="inferred from homology"/>
<reference evidence="9 10" key="1">
    <citation type="submission" date="2019-02" db="EMBL/GenBank/DDBJ databases">
        <title>Deep-cultivation of Planctomycetes and their phenomic and genomic characterization uncovers novel biology.</title>
        <authorList>
            <person name="Wiegand S."/>
            <person name="Jogler M."/>
            <person name="Boedeker C."/>
            <person name="Pinto D."/>
            <person name="Vollmers J."/>
            <person name="Rivas-Marin E."/>
            <person name="Kohn T."/>
            <person name="Peeters S.H."/>
            <person name="Heuer A."/>
            <person name="Rast P."/>
            <person name="Oberbeckmann S."/>
            <person name="Bunk B."/>
            <person name="Jeske O."/>
            <person name="Meyerdierks A."/>
            <person name="Storesund J.E."/>
            <person name="Kallscheuer N."/>
            <person name="Luecker S."/>
            <person name="Lage O.M."/>
            <person name="Pohl T."/>
            <person name="Merkel B.J."/>
            <person name="Hornburger P."/>
            <person name="Mueller R.-W."/>
            <person name="Bruemmer F."/>
            <person name="Labrenz M."/>
            <person name="Spormann A.M."/>
            <person name="Op den Camp H."/>
            <person name="Overmann J."/>
            <person name="Amann R."/>
            <person name="Jetten M.S.M."/>
            <person name="Mascher T."/>
            <person name="Medema M.H."/>
            <person name="Devos D.P."/>
            <person name="Kaster A.-K."/>
            <person name="Ovreas L."/>
            <person name="Rohde M."/>
            <person name="Galperin M.Y."/>
            <person name="Jogler C."/>
        </authorList>
    </citation>
    <scope>NUCLEOTIDE SEQUENCE [LARGE SCALE GENOMIC DNA]</scope>
    <source>
        <strain evidence="9 10">TBK1r</strain>
    </source>
</reference>
<dbReference type="Gene3D" id="3.90.1680.10">
    <property type="entry name" value="SOS response associated peptidase-like"/>
    <property type="match status" value="1"/>
</dbReference>
<keyword evidence="5" id="KW-0190">Covalent protein-DNA linkage</keyword>
<dbReference type="RefSeq" id="WP_419580761.1">
    <property type="nucleotide sequence ID" value="NZ_CP036432.1"/>
</dbReference>
<keyword evidence="7" id="KW-0456">Lyase</keyword>
<evidence type="ECO:0000313" key="9">
    <source>
        <dbReference type="EMBL" id="QDV88743.1"/>
    </source>
</evidence>
<sequence length="247" mass="27808">MCGRINLRTPAAAWTQEFLPLWSQEEIAAKAAEYESTARYNIAPTQQVSCVRAAADGPRREWVMLRWGLVPSWADDLAIGNRMINARSETVHEKPSFKKAFASRRCLIPADGYYEWMKTADGKQPYLIEPVDGGVLALAGLWERNRKIEGDDRPIETFTILTTAANETTRSIHDRMPVILDPDGQAAWLEQDRDDPSSLRELLRPAPVDLLTAFPVSKIVNSPRNDVPECVQRIELSEGSSQQQDLF</sequence>
<gene>
    <name evidence="9" type="primary">yedK</name>
    <name evidence="9" type="ORF">TBK1r_77780</name>
</gene>
<evidence type="ECO:0000256" key="8">
    <source>
        <dbReference type="RuleBase" id="RU364100"/>
    </source>
</evidence>
<organism evidence="9 10">
    <name type="scientific">Stieleria magnilauensis</name>
    <dbReference type="NCBI Taxonomy" id="2527963"/>
    <lineage>
        <taxon>Bacteria</taxon>
        <taxon>Pseudomonadati</taxon>
        <taxon>Planctomycetota</taxon>
        <taxon>Planctomycetia</taxon>
        <taxon>Pirellulales</taxon>
        <taxon>Pirellulaceae</taxon>
        <taxon>Stieleria</taxon>
    </lineage>
</organism>
<name>A0ABX5Y378_9BACT</name>
<dbReference type="GO" id="GO:0016787">
    <property type="term" value="F:hydrolase activity"/>
    <property type="evidence" value="ECO:0007669"/>
    <property type="project" value="UniProtKB-KW"/>
</dbReference>
<evidence type="ECO:0000256" key="1">
    <source>
        <dbReference type="ARBA" id="ARBA00008136"/>
    </source>
</evidence>
<dbReference type="Proteomes" id="UP000318081">
    <property type="component" value="Chromosome"/>
</dbReference>